<feature type="compositionally biased region" description="Basic and acidic residues" evidence="4">
    <location>
        <begin position="512"/>
        <end position="529"/>
    </location>
</feature>
<dbReference type="Proteomes" id="UP000664534">
    <property type="component" value="Unassembled WGS sequence"/>
</dbReference>
<dbReference type="InterPro" id="IPR008271">
    <property type="entry name" value="Ser/Thr_kinase_AS"/>
</dbReference>
<dbReference type="PROSITE" id="PS50011">
    <property type="entry name" value="PROTEIN_KINASE_DOM"/>
    <property type="match status" value="1"/>
</dbReference>
<dbReference type="OrthoDB" id="5979581at2759"/>
<feature type="domain" description="Protein kinase" evidence="5">
    <location>
        <begin position="226"/>
        <end position="503"/>
    </location>
</feature>
<dbReference type="GO" id="GO:0005524">
    <property type="term" value="F:ATP binding"/>
    <property type="evidence" value="ECO:0007669"/>
    <property type="project" value="UniProtKB-UniRule"/>
</dbReference>
<organism evidence="6 7">
    <name type="scientific">Imshaugia aleurites</name>
    <dbReference type="NCBI Taxonomy" id="172621"/>
    <lineage>
        <taxon>Eukaryota</taxon>
        <taxon>Fungi</taxon>
        <taxon>Dikarya</taxon>
        <taxon>Ascomycota</taxon>
        <taxon>Pezizomycotina</taxon>
        <taxon>Lecanoromycetes</taxon>
        <taxon>OSLEUM clade</taxon>
        <taxon>Lecanoromycetidae</taxon>
        <taxon>Lecanorales</taxon>
        <taxon>Lecanorineae</taxon>
        <taxon>Parmeliaceae</taxon>
        <taxon>Imshaugia</taxon>
    </lineage>
</organism>
<dbReference type="Gene3D" id="3.30.200.20">
    <property type="entry name" value="Phosphorylase Kinase, domain 1"/>
    <property type="match status" value="1"/>
</dbReference>
<reference evidence="6" key="1">
    <citation type="submission" date="2021-03" db="EMBL/GenBank/DDBJ databases">
        <authorList>
            <person name="Tagirdzhanova G."/>
        </authorList>
    </citation>
    <scope>NUCLEOTIDE SEQUENCE</scope>
</reference>
<evidence type="ECO:0000313" key="7">
    <source>
        <dbReference type="Proteomes" id="UP000664534"/>
    </source>
</evidence>
<dbReference type="PROSITE" id="PS00108">
    <property type="entry name" value="PROTEIN_KINASE_ST"/>
    <property type="match status" value="1"/>
</dbReference>
<dbReference type="GO" id="GO:0005634">
    <property type="term" value="C:nucleus"/>
    <property type="evidence" value="ECO:0007669"/>
    <property type="project" value="TreeGrafter"/>
</dbReference>
<dbReference type="EMBL" id="CAJPDT010000129">
    <property type="protein sequence ID" value="CAF9940239.1"/>
    <property type="molecule type" value="Genomic_DNA"/>
</dbReference>
<gene>
    <name evidence="6" type="ORF">IMSHALPRED_001802</name>
</gene>
<comment type="caution">
    <text evidence="6">The sequence shown here is derived from an EMBL/GenBank/DDBJ whole genome shotgun (WGS) entry which is preliminary data.</text>
</comment>
<dbReference type="Gene3D" id="1.10.510.10">
    <property type="entry name" value="Transferase(Phosphotransferase) domain 1"/>
    <property type="match status" value="1"/>
</dbReference>
<dbReference type="AlphaFoldDB" id="A0A8H3J3X9"/>
<accession>A0A8H3J3X9</accession>
<dbReference type="GO" id="GO:0044773">
    <property type="term" value="P:mitotic DNA damage checkpoint signaling"/>
    <property type="evidence" value="ECO:0007669"/>
    <property type="project" value="TreeGrafter"/>
</dbReference>
<dbReference type="SMART" id="SM00220">
    <property type="entry name" value="S_TKc"/>
    <property type="match status" value="1"/>
</dbReference>
<evidence type="ECO:0000256" key="4">
    <source>
        <dbReference type="SAM" id="MobiDB-lite"/>
    </source>
</evidence>
<dbReference type="GO" id="GO:0004674">
    <property type="term" value="F:protein serine/threonine kinase activity"/>
    <property type="evidence" value="ECO:0007669"/>
    <property type="project" value="TreeGrafter"/>
</dbReference>
<dbReference type="InterPro" id="IPR011009">
    <property type="entry name" value="Kinase-like_dom_sf"/>
</dbReference>
<dbReference type="InterPro" id="IPR017441">
    <property type="entry name" value="Protein_kinase_ATP_BS"/>
</dbReference>
<feature type="region of interest" description="Disordered" evidence="4">
    <location>
        <begin position="508"/>
        <end position="578"/>
    </location>
</feature>
<keyword evidence="2 3" id="KW-0067">ATP-binding</keyword>
<dbReference type="SUPFAM" id="SSF56112">
    <property type="entry name" value="Protein kinase-like (PK-like)"/>
    <property type="match status" value="1"/>
</dbReference>
<evidence type="ECO:0000256" key="3">
    <source>
        <dbReference type="PROSITE-ProRule" id="PRU10141"/>
    </source>
</evidence>
<evidence type="ECO:0000259" key="5">
    <source>
        <dbReference type="PROSITE" id="PS50011"/>
    </source>
</evidence>
<dbReference type="PROSITE" id="PS00107">
    <property type="entry name" value="PROTEIN_KINASE_ATP"/>
    <property type="match status" value="1"/>
</dbReference>
<name>A0A8H3J3X9_9LECA</name>
<dbReference type="PANTHER" id="PTHR44167:SF24">
    <property type="entry name" value="SERINE_THREONINE-PROTEIN KINASE CHK2"/>
    <property type="match status" value="1"/>
</dbReference>
<dbReference type="InterPro" id="IPR000719">
    <property type="entry name" value="Prot_kinase_dom"/>
</dbReference>
<feature type="compositionally biased region" description="Polar residues" evidence="4">
    <location>
        <begin position="53"/>
        <end position="64"/>
    </location>
</feature>
<dbReference type="Pfam" id="PF00069">
    <property type="entry name" value="Pkinase"/>
    <property type="match status" value="1"/>
</dbReference>
<protein>
    <recommendedName>
        <fullName evidence="5">Protein kinase domain-containing protein</fullName>
    </recommendedName>
</protein>
<keyword evidence="7" id="KW-1185">Reference proteome</keyword>
<proteinExistence type="predicted"/>
<feature type="region of interest" description="Disordered" evidence="4">
    <location>
        <begin position="52"/>
        <end position="71"/>
    </location>
</feature>
<sequence length="578" mass="64682">MDPCDTAVSVFAILIPANNAARDSFSEVAQKLGDKDWNPGARKNINASKEPIQVSTYSNASESDGGTGPPAKLRPVLTGFYTFDLENAPRQPEKGWLIGGGKFSGGDERPEILLTERKKRDGVSSRHARLAHNFASGALVITASDNNFLMINGHELVDAQCVIHGRTTSLEFGNLKYILEVRKYQTDAQYRNHLKTYEQIHALGDDDYPWSLLATPADSDIVTQNYVMKNPVGSGATSVVYAGYKRKDGTAVAIKKIRRTPKNAKAIKRDIEITRYIGEHKRVCQLIDVIDPSTEDADRGYKTLGVDEVFLIYTPLAAWTIQKLIAERIVLDPQTREQIFWQLLEGIEFLHSIEVMHRDIKPLNLTVVSMSPNRPQARLIDFGLAQRGLEPDEWMVGTRHYIAPEMWAGSENRSDEKYYDDRVDIFAFGLSMYQFFCHKDCSWDRIDRDAYGFTNPSTLWELKRKILDSDNREDLKDLICNFLEWDPRLRSSARAAIAGETMMTMGKVQTIDNHDQAGRLESDGGRDKMDDVDDELGRSMGGISLSGPGRTLPNRSSGGGSSKEGPSISGSTLRYQKT</sequence>
<evidence type="ECO:0000256" key="1">
    <source>
        <dbReference type="ARBA" id="ARBA00022741"/>
    </source>
</evidence>
<keyword evidence="1 3" id="KW-0547">Nucleotide-binding</keyword>
<evidence type="ECO:0000256" key="2">
    <source>
        <dbReference type="ARBA" id="ARBA00022840"/>
    </source>
</evidence>
<feature type="binding site" evidence="3">
    <location>
        <position position="256"/>
    </location>
    <ligand>
        <name>ATP</name>
        <dbReference type="ChEBI" id="CHEBI:30616"/>
    </ligand>
</feature>
<evidence type="ECO:0000313" key="6">
    <source>
        <dbReference type="EMBL" id="CAF9940239.1"/>
    </source>
</evidence>
<dbReference type="PANTHER" id="PTHR44167">
    <property type="entry name" value="OVARIAN-SPECIFIC SERINE/THREONINE-PROTEIN KINASE LOK-RELATED"/>
    <property type="match status" value="1"/>
</dbReference>